<evidence type="ECO:0008006" key="4">
    <source>
        <dbReference type="Google" id="ProtNLM"/>
    </source>
</evidence>
<dbReference type="Proteomes" id="UP000054107">
    <property type="component" value="Unassembled WGS sequence"/>
</dbReference>
<keyword evidence="1" id="KW-0812">Transmembrane</keyword>
<evidence type="ECO:0000313" key="3">
    <source>
        <dbReference type="Proteomes" id="UP000054107"/>
    </source>
</evidence>
<evidence type="ECO:0000256" key="1">
    <source>
        <dbReference type="SAM" id="Phobius"/>
    </source>
</evidence>
<sequence length="410" mass="46615">MMAGPLSTQKISTSPAKQFSMKSMLSIPILIIFLIAFFFVSSFKIRIIYSTTGPKATSICSSNSCDSLSSSSVINEQLQQEQQQQPPVKHVTRPVLPKPTTYPYTIVTASSANHLCSLENFLYSLYNLRDQLEVHEFPRIVVYNIGMNRTQLPVLDQLVENGLIDDLETFDYFKYPRFWDVAISAGEYAWKTGIVHEASQKYVQDSNGILVWLDAGNMVTPEFIRNIPSIIRKNGGFWSPRSSKNMGMWTHPGMYKYYNANPQEYAKNPNCNGAALGFDVHNQTIFSDIIQPWYECGLDKNCIAPPGSSRLNHRQDQAALTFLAYRSGKKCTMSPNYFNLQIHRDKSCRAELMAMDIQGKLNHPSSMDFPKWYASNTLQLYHHPEWRYAEDKVPAHLANLLSYSTPPTNN</sequence>
<organism evidence="2 3">
    <name type="scientific">Parasitella parasitica</name>
    <dbReference type="NCBI Taxonomy" id="35722"/>
    <lineage>
        <taxon>Eukaryota</taxon>
        <taxon>Fungi</taxon>
        <taxon>Fungi incertae sedis</taxon>
        <taxon>Mucoromycota</taxon>
        <taxon>Mucoromycotina</taxon>
        <taxon>Mucoromycetes</taxon>
        <taxon>Mucorales</taxon>
        <taxon>Mucorineae</taxon>
        <taxon>Mucoraceae</taxon>
        <taxon>Parasitella</taxon>
    </lineage>
</organism>
<dbReference type="EMBL" id="LN731931">
    <property type="protein sequence ID" value="CEP15157.1"/>
    <property type="molecule type" value="Genomic_DNA"/>
</dbReference>
<gene>
    <name evidence="2" type="primary">PARPA_09360.1 scaffold 36248</name>
</gene>
<reference evidence="2 3" key="1">
    <citation type="submission" date="2014-09" db="EMBL/GenBank/DDBJ databases">
        <authorList>
            <person name="Ellenberger Sabrina"/>
        </authorList>
    </citation>
    <scope>NUCLEOTIDE SEQUENCE [LARGE SCALE GENOMIC DNA]</scope>
    <source>
        <strain evidence="2 3">CBS 412.66</strain>
    </source>
</reference>
<accession>A0A0B7NII1</accession>
<dbReference type="OrthoDB" id="5954868at2759"/>
<keyword evidence="1" id="KW-0472">Membrane</keyword>
<evidence type="ECO:0000313" key="2">
    <source>
        <dbReference type="EMBL" id="CEP15157.1"/>
    </source>
</evidence>
<name>A0A0B7NII1_9FUNG</name>
<feature type="transmembrane region" description="Helical" evidence="1">
    <location>
        <begin position="21"/>
        <end position="40"/>
    </location>
</feature>
<proteinExistence type="predicted"/>
<dbReference type="AlphaFoldDB" id="A0A0B7NII1"/>
<dbReference type="PANTHER" id="PTHR31389:SF4">
    <property type="entry name" value="LD39211P"/>
    <property type="match status" value="1"/>
</dbReference>
<dbReference type="PANTHER" id="PTHR31389">
    <property type="entry name" value="LD39211P"/>
    <property type="match status" value="1"/>
</dbReference>
<keyword evidence="3" id="KW-1185">Reference proteome</keyword>
<keyword evidence="1" id="KW-1133">Transmembrane helix</keyword>
<protein>
    <recommendedName>
        <fullName evidence="4">DUF1647 domain-containing protein</fullName>
    </recommendedName>
</protein>